<evidence type="ECO:0000313" key="6">
    <source>
        <dbReference type="EMBL" id="WNK20979.1"/>
    </source>
</evidence>
<dbReference type="Pfam" id="PF13545">
    <property type="entry name" value="HTH_Crp_2"/>
    <property type="match status" value="1"/>
</dbReference>
<dbReference type="InterPro" id="IPR012318">
    <property type="entry name" value="HTH_CRP"/>
</dbReference>
<dbReference type="InterPro" id="IPR000595">
    <property type="entry name" value="cNMP-bd_dom"/>
</dbReference>
<protein>
    <submittedName>
        <fullName evidence="6">Crp/Fnr family transcriptional regulator</fullName>
    </submittedName>
</protein>
<keyword evidence="2" id="KW-0238">DNA-binding</keyword>
<dbReference type="EMBL" id="CP119391">
    <property type="protein sequence ID" value="WNK20979.1"/>
    <property type="molecule type" value="Genomic_DNA"/>
</dbReference>
<keyword evidence="7" id="KW-1185">Reference proteome</keyword>
<dbReference type="InterPro" id="IPR036390">
    <property type="entry name" value="WH_DNA-bd_sf"/>
</dbReference>
<dbReference type="SMART" id="SM00100">
    <property type="entry name" value="cNMP"/>
    <property type="match status" value="1"/>
</dbReference>
<dbReference type="InterPro" id="IPR036388">
    <property type="entry name" value="WH-like_DNA-bd_sf"/>
</dbReference>
<evidence type="ECO:0000256" key="2">
    <source>
        <dbReference type="ARBA" id="ARBA00023125"/>
    </source>
</evidence>
<reference evidence="6 7" key="1">
    <citation type="submission" date="2023-03" db="EMBL/GenBank/DDBJ databases">
        <title>Halomonas sp. nov., isolated from Korean tranditional fermented seafood 'Jeotgal'.</title>
        <authorList>
            <person name="Kim B."/>
            <person name="Shin N.-R."/>
        </authorList>
    </citation>
    <scope>NUCLEOTIDE SEQUENCE [LARGE SCALE GENOMIC DNA]</scope>
    <source>
        <strain evidence="6 7">SG2L-4</strain>
    </source>
</reference>
<dbReference type="InterPro" id="IPR014710">
    <property type="entry name" value="RmlC-like_jellyroll"/>
</dbReference>
<organism evidence="6 7">
    <name type="scientific">Halomonas piscis</name>
    <dbReference type="NCBI Taxonomy" id="3031727"/>
    <lineage>
        <taxon>Bacteria</taxon>
        <taxon>Pseudomonadati</taxon>
        <taxon>Pseudomonadota</taxon>
        <taxon>Gammaproteobacteria</taxon>
        <taxon>Oceanospirillales</taxon>
        <taxon>Halomonadaceae</taxon>
        <taxon>Halomonas</taxon>
    </lineage>
</organism>
<name>A0ABY9Z1F4_9GAMM</name>
<feature type="domain" description="HTH crp-type" evidence="5">
    <location>
        <begin position="167"/>
        <end position="240"/>
    </location>
</feature>
<evidence type="ECO:0000259" key="5">
    <source>
        <dbReference type="PROSITE" id="PS51063"/>
    </source>
</evidence>
<proteinExistence type="predicted"/>
<evidence type="ECO:0000256" key="3">
    <source>
        <dbReference type="ARBA" id="ARBA00023163"/>
    </source>
</evidence>
<dbReference type="SMART" id="SM00419">
    <property type="entry name" value="HTH_CRP"/>
    <property type="match status" value="1"/>
</dbReference>
<keyword evidence="3" id="KW-0804">Transcription</keyword>
<evidence type="ECO:0000259" key="4">
    <source>
        <dbReference type="PROSITE" id="PS50042"/>
    </source>
</evidence>
<dbReference type="InterPro" id="IPR050397">
    <property type="entry name" value="Env_Response_Regulators"/>
</dbReference>
<feature type="domain" description="Cyclic nucleotide-binding" evidence="4">
    <location>
        <begin position="33"/>
        <end position="136"/>
    </location>
</feature>
<evidence type="ECO:0000256" key="1">
    <source>
        <dbReference type="ARBA" id="ARBA00023015"/>
    </source>
</evidence>
<dbReference type="Gene3D" id="2.60.120.10">
    <property type="entry name" value="Jelly Rolls"/>
    <property type="match status" value="1"/>
</dbReference>
<dbReference type="Pfam" id="PF00027">
    <property type="entry name" value="cNMP_binding"/>
    <property type="match status" value="1"/>
</dbReference>
<sequence length="253" mass="27504">MTRKRTTPLSDGHVSPGSCSAELRAQILGNAPYFRGLPTPAREAVNRLFRSVDYPAGKMIYHEGEPAETLFLVAHGKVKLLQHSRSGDEVVLDLLSQGDPFGGLTVLGRRRYPQSAVAQTACCVLLITLSDFRSLLHCYPAVALSALDGVAQDLEAAQDTIRSLSTLAVEARIAQALLDLAERLGEADEAGMLIQSPLSQQDLAAMVATTAATVSRVISDLRRRGYVETGRQWIRLRDREGLARLVEESEPGR</sequence>
<dbReference type="InterPro" id="IPR018490">
    <property type="entry name" value="cNMP-bd_dom_sf"/>
</dbReference>
<dbReference type="PROSITE" id="PS50042">
    <property type="entry name" value="CNMP_BINDING_3"/>
    <property type="match status" value="1"/>
</dbReference>
<dbReference type="PANTHER" id="PTHR24567">
    <property type="entry name" value="CRP FAMILY TRANSCRIPTIONAL REGULATORY PROTEIN"/>
    <property type="match status" value="1"/>
</dbReference>
<dbReference type="Gene3D" id="1.10.10.10">
    <property type="entry name" value="Winged helix-like DNA-binding domain superfamily/Winged helix DNA-binding domain"/>
    <property type="match status" value="1"/>
</dbReference>
<keyword evidence="1" id="KW-0805">Transcription regulation</keyword>
<accession>A0ABY9Z1F4</accession>
<dbReference type="SUPFAM" id="SSF51206">
    <property type="entry name" value="cAMP-binding domain-like"/>
    <property type="match status" value="1"/>
</dbReference>
<gene>
    <name evidence="6" type="ORF">P1P91_04690</name>
</gene>
<evidence type="ECO:0000313" key="7">
    <source>
        <dbReference type="Proteomes" id="UP001301869"/>
    </source>
</evidence>
<dbReference type="SUPFAM" id="SSF46785">
    <property type="entry name" value="Winged helix' DNA-binding domain"/>
    <property type="match status" value="1"/>
</dbReference>
<dbReference type="RefSeq" id="WP_311884870.1">
    <property type="nucleotide sequence ID" value="NZ_CP119391.1"/>
</dbReference>
<dbReference type="Proteomes" id="UP001301869">
    <property type="component" value="Chromosome"/>
</dbReference>
<dbReference type="PANTHER" id="PTHR24567:SF28">
    <property type="entry name" value="LISTERIOLYSIN REGULATORY PROTEIN"/>
    <property type="match status" value="1"/>
</dbReference>
<dbReference type="PROSITE" id="PS51063">
    <property type="entry name" value="HTH_CRP_2"/>
    <property type="match status" value="1"/>
</dbReference>
<dbReference type="CDD" id="cd00038">
    <property type="entry name" value="CAP_ED"/>
    <property type="match status" value="1"/>
</dbReference>